<keyword evidence="1" id="KW-0472">Membrane</keyword>
<evidence type="ECO:0000256" key="1">
    <source>
        <dbReference type="SAM" id="Phobius"/>
    </source>
</evidence>
<dbReference type="Gene3D" id="2.60.120.260">
    <property type="entry name" value="Galactose-binding domain-like"/>
    <property type="match status" value="1"/>
</dbReference>
<evidence type="ECO:0000256" key="2">
    <source>
        <dbReference type="SAM" id="SignalP"/>
    </source>
</evidence>
<name>A0A4Y9RVY4_9BURK</name>
<keyword evidence="1" id="KW-0812">Transmembrane</keyword>
<dbReference type="EMBL" id="SPVG01000275">
    <property type="protein sequence ID" value="TFW13457.1"/>
    <property type="molecule type" value="Genomic_DNA"/>
</dbReference>
<comment type="caution">
    <text evidence="4">The sequence shown here is derived from an EMBL/GenBank/DDBJ whole genome shotgun (WGS) entry which is preliminary data.</text>
</comment>
<dbReference type="Pfam" id="PF07589">
    <property type="entry name" value="PEP-CTERM"/>
    <property type="match status" value="1"/>
</dbReference>
<evidence type="ECO:0000313" key="5">
    <source>
        <dbReference type="Proteomes" id="UP000297729"/>
    </source>
</evidence>
<gene>
    <name evidence="4" type="ORF">E4L98_29060</name>
</gene>
<protein>
    <submittedName>
        <fullName evidence="4">PEP-CTERM sorting domain-containing protein</fullName>
    </submittedName>
</protein>
<feature type="chain" id="PRO_5021395521" evidence="2">
    <location>
        <begin position="24"/>
        <end position="245"/>
    </location>
</feature>
<feature type="signal peptide" evidence="2">
    <location>
        <begin position="1"/>
        <end position="23"/>
    </location>
</feature>
<evidence type="ECO:0000259" key="3">
    <source>
        <dbReference type="Pfam" id="PF07589"/>
    </source>
</evidence>
<dbReference type="OrthoDB" id="8701420at2"/>
<feature type="domain" description="Ice-binding protein C-terminal" evidence="3">
    <location>
        <begin position="216"/>
        <end position="240"/>
    </location>
</feature>
<reference evidence="4 5" key="1">
    <citation type="submission" date="2019-03" db="EMBL/GenBank/DDBJ databases">
        <title>Draft Genome Sequence of Duganella callidus sp. nov., a Novel Duganella Species Isolated from Cultivated Soil.</title>
        <authorList>
            <person name="Raths R."/>
            <person name="Peta V."/>
            <person name="Bucking H."/>
        </authorList>
    </citation>
    <scope>NUCLEOTIDE SEQUENCE [LARGE SCALE GENOMIC DNA]</scope>
    <source>
        <strain evidence="4 5">DN04</strain>
    </source>
</reference>
<keyword evidence="1" id="KW-1133">Transmembrane helix</keyword>
<dbReference type="NCBIfam" id="NF035944">
    <property type="entry name" value="PEPxxWA-CTERM"/>
    <property type="match status" value="1"/>
</dbReference>
<dbReference type="Proteomes" id="UP000297729">
    <property type="component" value="Unassembled WGS sequence"/>
</dbReference>
<proteinExistence type="predicted"/>
<evidence type="ECO:0000313" key="4">
    <source>
        <dbReference type="EMBL" id="TFW13457.1"/>
    </source>
</evidence>
<keyword evidence="2" id="KW-0732">Signal</keyword>
<dbReference type="NCBIfam" id="TIGR02595">
    <property type="entry name" value="PEP_CTERM"/>
    <property type="match status" value="1"/>
</dbReference>
<feature type="transmembrane region" description="Helical" evidence="1">
    <location>
        <begin position="221"/>
        <end position="237"/>
    </location>
</feature>
<accession>A0A4Y9RVY4</accession>
<dbReference type="AlphaFoldDB" id="A0A4Y9RVY4"/>
<dbReference type="RefSeq" id="WP_135205023.1">
    <property type="nucleotide sequence ID" value="NZ_SPVG01000275.1"/>
</dbReference>
<sequence>MRIKSIVLSLSAVAAFATGTAEAATNLVTNGNFEQVTNGTNKQLASSLTSAADRTTLTGWTSSNGNDGGYNFVLNSAIANTWDSAIWLKGNGNGYSASANGGNFFASDSQYWPGVLSQTVSGLTVGSTYTLTFQYALAQQTGFDGANTANFWEVGFGGATKDTTALSIASGGFSGWQTSSMTFTANSGSEVLSFLAKGSPGAPPFLLLDGVSLTAAVPEPATWGMLLGGLGLVGYAARRRAAKRA</sequence>
<organism evidence="4 5">
    <name type="scientific">Duganella callida</name>
    <dbReference type="NCBI Taxonomy" id="2561932"/>
    <lineage>
        <taxon>Bacteria</taxon>
        <taxon>Pseudomonadati</taxon>
        <taxon>Pseudomonadota</taxon>
        <taxon>Betaproteobacteria</taxon>
        <taxon>Burkholderiales</taxon>
        <taxon>Oxalobacteraceae</taxon>
        <taxon>Telluria group</taxon>
        <taxon>Duganella</taxon>
    </lineage>
</organism>
<dbReference type="InterPro" id="IPR013424">
    <property type="entry name" value="Ice-binding_C"/>
</dbReference>
<keyword evidence="5" id="KW-1185">Reference proteome</keyword>